<dbReference type="RefSeq" id="WP_133153589.1">
    <property type="nucleotide sequence ID" value="NZ_CAWNUI010000002.1"/>
</dbReference>
<sequence length="93" mass="10951">MLTLPKFVNMRSANLNHDDFCAFAYRGVRVMLMRREHSLSCQDLYVCKIVDVLLIAEFETDTMSDLRESVKHYVDEYYLQLENKRIAIASAQR</sequence>
<accession>A0AB35MUS7</accession>
<dbReference type="Proteomes" id="UP001177935">
    <property type="component" value="Unassembled WGS sequence"/>
</dbReference>
<gene>
    <name evidence="1" type="ORF">Q8W42_07075</name>
</gene>
<name>A0AB35MUS7_VIBSP</name>
<reference evidence="1" key="1">
    <citation type="submission" date="2023-07" db="EMBL/GenBank/DDBJ databases">
        <title>Genome content predicts the carbon catabolic preferences of heterotrophic bacteria.</title>
        <authorList>
            <person name="Gralka M."/>
        </authorList>
    </citation>
    <scope>NUCLEOTIDE SEQUENCE</scope>
    <source>
        <strain evidence="1">6E02</strain>
    </source>
</reference>
<organism evidence="1 2">
    <name type="scientific">Vibrio splendidus</name>
    <dbReference type="NCBI Taxonomy" id="29497"/>
    <lineage>
        <taxon>Bacteria</taxon>
        <taxon>Pseudomonadati</taxon>
        <taxon>Pseudomonadota</taxon>
        <taxon>Gammaproteobacteria</taxon>
        <taxon>Vibrionales</taxon>
        <taxon>Vibrionaceae</taxon>
        <taxon>Vibrio</taxon>
    </lineage>
</organism>
<dbReference type="EMBL" id="JAUYVL010000003">
    <property type="protein sequence ID" value="MDP2500464.1"/>
    <property type="molecule type" value="Genomic_DNA"/>
</dbReference>
<protein>
    <submittedName>
        <fullName evidence="1">Uncharacterized protein</fullName>
    </submittedName>
</protein>
<proteinExistence type="predicted"/>
<dbReference type="AlphaFoldDB" id="A0AB35MUS7"/>
<comment type="caution">
    <text evidence="1">The sequence shown here is derived from an EMBL/GenBank/DDBJ whole genome shotgun (WGS) entry which is preliminary data.</text>
</comment>
<evidence type="ECO:0000313" key="2">
    <source>
        <dbReference type="Proteomes" id="UP001177935"/>
    </source>
</evidence>
<evidence type="ECO:0000313" key="1">
    <source>
        <dbReference type="EMBL" id="MDP2500464.1"/>
    </source>
</evidence>